<feature type="compositionally biased region" description="Polar residues" evidence="1">
    <location>
        <begin position="398"/>
        <end position="413"/>
    </location>
</feature>
<accession>A0A420HAU1</accession>
<dbReference type="EMBL" id="MCBR01021082">
    <property type="protein sequence ID" value="RKF54531.1"/>
    <property type="molecule type" value="Genomic_DNA"/>
</dbReference>
<dbReference type="AlphaFoldDB" id="A0A420HAU1"/>
<evidence type="ECO:0000313" key="3">
    <source>
        <dbReference type="EMBL" id="RKF54531.1"/>
    </source>
</evidence>
<protein>
    <recommendedName>
        <fullName evidence="2">LysM domain-containing protein</fullName>
    </recommendedName>
</protein>
<dbReference type="Proteomes" id="UP000285405">
    <property type="component" value="Unassembled WGS sequence"/>
</dbReference>
<organism evidence="3 4">
    <name type="scientific">Golovinomyces cichoracearum</name>
    <dbReference type="NCBI Taxonomy" id="62708"/>
    <lineage>
        <taxon>Eukaryota</taxon>
        <taxon>Fungi</taxon>
        <taxon>Dikarya</taxon>
        <taxon>Ascomycota</taxon>
        <taxon>Pezizomycotina</taxon>
        <taxon>Leotiomycetes</taxon>
        <taxon>Erysiphales</taxon>
        <taxon>Erysiphaceae</taxon>
        <taxon>Golovinomyces</taxon>
    </lineage>
</organism>
<dbReference type="Gene3D" id="3.10.350.10">
    <property type="entry name" value="LysM domain"/>
    <property type="match status" value="1"/>
</dbReference>
<feature type="region of interest" description="Disordered" evidence="1">
    <location>
        <begin position="1"/>
        <end position="90"/>
    </location>
</feature>
<feature type="region of interest" description="Disordered" evidence="1">
    <location>
        <begin position="594"/>
        <end position="616"/>
    </location>
</feature>
<proteinExistence type="predicted"/>
<feature type="compositionally biased region" description="Basic residues" evidence="1">
    <location>
        <begin position="39"/>
        <end position="51"/>
    </location>
</feature>
<dbReference type="InterPro" id="IPR036779">
    <property type="entry name" value="LysM_dom_sf"/>
</dbReference>
<dbReference type="PANTHER" id="PTHR20932">
    <property type="entry name" value="LYSM AND PUTATIVE PEPTIDOGLYCAN-BINDING DOMAIN-CONTAINING PROTEIN"/>
    <property type="match status" value="1"/>
</dbReference>
<gene>
    <name evidence="3" type="ORF">GcC1_210027</name>
</gene>
<dbReference type="CDD" id="cd00118">
    <property type="entry name" value="LysM"/>
    <property type="match status" value="1"/>
</dbReference>
<evidence type="ECO:0000259" key="2">
    <source>
        <dbReference type="PROSITE" id="PS51782"/>
    </source>
</evidence>
<feature type="domain" description="LysM" evidence="2">
    <location>
        <begin position="233"/>
        <end position="277"/>
    </location>
</feature>
<dbReference type="OrthoDB" id="2192830at2759"/>
<dbReference type="InterPro" id="IPR018392">
    <property type="entry name" value="LysM"/>
</dbReference>
<feature type="region of interest" description="Disordered" evidence="1">
    <location>
        <begin position="378"/>
        <end position="423"/>
    </location>
</feature>
<evidence type="ECO:0000313" key="4">
    <source>
        <dbReference type="Proteomes" id="UP000285405"/>
    </source>
</evidence>
<feature type="compositionally biased region" description="Polar residues" evidence="1">
    <location>
        <begin position="380"/>
        <end position="389"/>
    </location>
</feature>
<dbReference type="InterPro" id="IPR045030">
    <property type="entry name" value="LYSM1-4"/>
</dbReference>
<feature type="region of interest" description="Disordered" evidence="1">
    <location>
        <begin position="446"/>
        <end position="470"/>
    </location>
</feature>
<feature type="compositionally biased region" description="Basic residues" evidence="1">
    <location>
        <begin position="606"/>
        <end position="616"/>
    </location>
</feature>
<feature type="compositionally biased region" description="Polar residues" evidence="1">
    <location>
        <begin position="1"/>
        <end position="38"/>
    </location>
</feature>
<dbReference type="PROSITE" id="PS51782">
    <property type="entry name" value="LYSM"/>
    <property type="match status" value="1"/>
</dbReference>
<comment type="caution">
    <text evidence="3">The sequence shown here is derived from an EMBL/GenBank/DDBJ whole genome shotgun (WGS) entry which is preliminary data.</text>
</comment>
<dbReference type="PANTHER" id="PTHR20932:SF8">
    <property type="entry name" value="LD22649P"/>
    <property type="match status" value="1"/>
</dbReference>
<sequence length="616" mass="67745">MSPYSGDNSSGSNLAPPTVNPISQQYSIQGSLSNSGIRSRNKILRPSRHKPFSTGATSTPGGSRAVSPNPPRTPNHNGEVVRSSKSGMEGCEKISKKTFDSGSSMKGLWDGSWASYGLNTLQEIVFTSIADTTDSDIRWAQVHKKEDWFGKGKGKAQNEWGPETRLQQNKAEIGIDNTENRGDKLKDLKRTQMLEGRDEVDSKVDEAKTYKQRTSFQDFRSETSEEDNFTLVYVHIVQPQDTIQGVVLKFHSQMDVIKKANRFWSGDSIQLREKVFLPVDACAIKGKPCPPPQIDSLSDLGSSAPTSELSESPYQDYGAWINGKSANYPGNSKNNDENESPFIHVRWVLLESSSSIPVEVVRIPRKTLNYFPPRRRKSIASASVSSTPRISLDMPSLCRSSTDSQRNSPSQRLSVAGRRSSPVITTSTLSKQLSLSNSRESFSEINDRRGWLQGPGGVGTLGKNVRRPGPAKDVLNSWTRKNFPGIAIDSLPSSSAVDAESAKLSLIREDVGPTAADSILTHQLSENSRGGLAFPNMNLNSVENWVRKIASKVQVPHNLKEDSIEMLDGAGSYDGRGFESRVVRSIGIPSSGMIKQEGTEITVRDRGKRQKDKKKE</sequence>
<name>A0A420HAU1_9PEZI</name>
<evidence type="ECO:0000256" key="1">
    <source>
        <dbReference type="SAM" id="MobiDB-lite"/>
    </source>
</evidence>
<reference evidence="3 4" key="1">
    <citation type="journal article" date="2018" name="BMC Genomics">
        <title>Comparative genome analyses reveal sequence features reflecting distinct modes of host-adaptation between dicot and monocot powdery mildew.</title>
        <authorList>
            <person name="Wu Y."/>
            <person name="Ma X."/>
            <person name="Pan Z."/>
            <person name="Kale S.D."/>
            <person name="Song Y."/>
            <person name="King H."/>
            <person name="Zhang Q."/>
            <person name="Presley C."/>
            <person name="Deng X."/>
            <person name="Wei C.I."/>
            <person name="Xiao S."/>
        </authorList>
    </citation>
    <scope>NUCLEOTIDE SEQUENCE [LARGE SCALE GENOMIC DNA]</scope>
    <source>
        <strain evidence="3">UCSC1</strain>
    </source>
</reference>